<proteinExistence type="predicted"/>
<protein>
    <submittedName>
        <fullName evidence="2">Uncharacterized protein</fullName>
    </submittedName>
</protein>
<feature type="signal peptide" evidence="1">
    <location>
        <begin position="1"/>
        <end position="16"/>
    </location>
</feature>
<gene>
    <name evidence="2" type="ORF">WN55_10614</name>
</gene>
<evidence type="ECO:0000256" key="1">
    <source>
        <dbReference type="SAM" id="SignalP"/>
    </source>
</evidence>
<dbReference type="PROSITE" id="PS51257">
    <property type="entry name" value="PROKAR_LIPOPROTEIN"/>
    <property type="match status" value="1"/>
</dbReference>
<name>A0A154P498_DUFNO</name>
<organism evidence="2 3">
    <name type="scientific">Dufourea novaeangliae</name>
    <name type="common">Sweat bee</name>
    <dbReference type="NCBI Taxonomy" id="178035"/>
    <lineage>
        <taxon>Eukaryota</taxon>
        <taxon>Metazoa</taxon>
        <taxon>Ecdysozoa</taxon>
        <taxon>Arthropoda</taxon>
        <taxon>Hexapoda</taxon>
        <taxon>Insecta</taxon>
        <taxon>Pterygota</taxon>
        <taxon>Neoptera</taxon>
        <taxon>Endopterygota</taxon>
        <taxon>Hymenoptera</taxon>
        <taxon>Apocrita</taxon>
        <taxon>Aculeata</taxon>
        <taxon>Apoidea</taxon>
        <taxon>Anthophila</taxon>
        <taxon>Halictidae</taxon>
        <taxon>Rophitinae</taxon>
        <taxon>Dufourea</taxon>
    </lineage>
</organism>
<accession>A0A154P498</accession>
<reference evidence="2 3" key="1">
    <citation type="submission" date="2015-07" db="EMBL/GenBank/DDBJ databases">
        <title>The genome of Dufourea novaeangliae.</title>
        <authorList>
            <person name="Pan H."/>
            <person name="Kapheim K."/>
        </authorList>
    </citation>
    <scope>NUCLEOTIDE SEQUENCE [LARGE SCALE GENOMIC DNA]</scope>
    <source>
        <strain evidence="2">0120121106</strain>
        <tissue evidence="2">Whole body</tissue>
    </source>
</reference>
<keyword evidence="3" id="KW-1185">Reference proteome</keyword>
<dbReference type="Proteomes" id="UP000076502">
    <property type="component" value="Unassembled WGS sequence"/>
</dbReference>
<sequence length="56" mass="5859">MKIFLAILSIFALALALVGGCKPPGFLCANDKDCCAPLVCNPWAGRCVLKLTPPPS</sequence>
<feature type="chain" id="PRO_5007599254" evidence="1">
    <location>
        <begin position="17"/>
        <end position="56"/>
    </location>
</feature>
<dbReference type="AlphaFoldDB" id="A0A154P498"/>
<keyword evidence="1" id="KW-0732">Signal</keyword>
<dbReference type="EMBL" id="KQ434809">
    <property type="protein sequence ID" value="KZC06701.1"/>
    <property type="molecule type" value="Genomic_DNA"/>
</dbReference>
<evidence type="ECO:0000313" key="2">
    <source>
        <dbReference type="EMBL" id="KZC06701.1"/>
    </source>
</evidence>
<evidence type="ECO:0000313" key="3">
    <source>
        <dbReference type="Proteomes" id="UP000076502"/>
    </source>
</evidence>